<feature type="transmembrane region" description="Helical" evidence="2">
    <location>
        <begin position="1305"/>
        <end position="1327"/>
    </location>
</feature>
<keyword evidence="2" id="KW-0472">Membrane</keyword>
<keyword evidence="2" id="KW-0812">Transmembrane</keyword>
<dbReference type="Gene3D" id="2.60.40.10">
    <property type="entry name" value="Immunoglobulins"/>
    <property type="match status" value="1"/>
</dbReference>
<accession>A0ABW2Y1L9</accession>
<dbReference type="Proteomes" id="UP001597036">
    <property type="component" value="Unassembled WGS sequence"/>
</dbReference>
<feature type="region of interest" description="Disordered" evidence="1">
    <location>
        <begin position="897"/>
        <end position="920"/>
    </location>
</feature>
<dbReference type="EMBL" id="JBHTHQ010000001">
    <property type="protein sequence ID" value="MFD0704153.1"/>
    <property type="molecule type" value="Genomic_DNA"/>
</dbReference>
<evidence type="ECO:0000256" key="1">
    <source>
        <dbReference type="SAM" id="MobiDB-lite"/>
    </source>
</evidence>
<keyword evidence="4" id="KW-1185">Reference proteome</keyword>
<evidence type="ECO:0000313" key="3">
    <source>
        <dbReference type="EMBL" id="MFD0704153.1"/>
    </source>
</evidence>
<reference evidence="4" key="1">
    <citation type="journal article" date="2019" name="Int. J. Syst. Evol. Microbiol.">
        <title>The Global Catalogue of Microorganisms (GCM) 10K type strain sequencing project: providing services to taxonomists for standard genome sequencing and annotation.</title>
        <authorList>
            <consortium name="The Broad Institute Genomics Platform"/>
            <consortium name="The Broad Institute Genome Sequencing Center for Infectious Disease"/>
            <person name="Wu L."/>
            <person name="Ma J."/>
        </authorList>
    </citation>
    <scope>NUCLEOTIDE SEQUENCE [LARGE SCALE GENOMIC DNA]</scope>
    <source>
        <strain evidence="4">CCM 8604</strain>
    </source>
</reference>
<sequence>MLSGTRAAYADEPSFTHDTLIKNSAGVSLTDTHAVLMRSIVINDDTDAHYSHKEAGKGNHSTVNPTDDITYYVNEDATFTFQWNDSSQIKNAYYSADGGGTYYQFDPKKQSFTDSHPSAVDQASFKFLIQYTDDAHMTEFTMDQVTTADTSTEQSHQIPWVIIPGKSKPALIVNDDWDNPIDLTKSSATLNEKVSKLYLTADRDYTQRFRAEIAYLANHGIDGQELIHIKDSSIGINNTVDVTGSEPDRTYTDYSFVADALNQKVGVGITLDKSFAIEYGRFLRGRMDAFPHDNRTTIVKNTLNTAQVDSIVAKLNGTAGDTHVMDNKSKAYAGNVDTTTFTLTLKVKKTNATTGQDELSPTSNVAVTLQFPDGKRPGDSGAPYTPARSVVTSKSDKNGHITFSFPGKGVYDFDKVQVNFHRPNVNAMQSESLGNLLKQGYAADSSENPLAGVKTIAIMPSASEMQKEIKAPEIVLQDNGEHLMNDKNFSKTDASVMITIHDEWFMFYKFQKRSVINDFVKLTGADGKKIALDSTKLDKLVDAEDTSLWRAQTDADTGNVYYRLVNPVKLSSLLPQHRSELAEDKYTVDVNYLSKSSTPHVTFGIDRTPAQIRSITVDTVEKDGKVAPITSLDGHKWLVSNKTIRVTLGNLYDKISGTDAQHITVKYAGEGGDTAYTVTPDDSGKAYVITLAHPSEQFDLSQFTVTIKDKADNESEPVALNALKASAKDDVSGIDLLVTDADAPHIHVYYDNDKVKNDKYFNAAQTGHIEVTEANLNLLQQAYGDDAHHAVAELTVDGKVTQTITVDQLKKDNSKPNVWNASFATNADGNWNLDTHLTDIAGNTATIDEYQKDFVVDTIAPVLSYSWDKTDAAHGMYFNHGRLLTVTQVERNFSQEDTKVSSTWRSDSHSPQVSGPQGGLWSAPNDTYSYSTTIHFTSDGRYTAKITAMDLAGNVAEKTIDIPEFVIDTTKPDIQFDNVKDKTAYKDKVSPSILVSDADIDGTKTTYKLTATRLKDASKAVDVSSKETDMSRTFTFSDFKHKVENDDVYTLQVQATDLAGNTFSKTITFSVNRYGSTYKLSGSTAALRGKFVKSSGNIVVDEINVSGLQMDQSKVLVAHGEDSQILNTQQYSAVESDDKGWSRTRYTIPERNFREDGYYRVILSSKDKAGNVNENTMDKKDSTRTKAVNINFAVDNTSPAVKAIGAKSHAVYYSAHGRTVTVQAQDNLKLDTVTLKVDGKRIGEWTGDELNAKVRSYKLDSDAKDHDITLTAVDEAGNKTVASYSQMVVATNWWQYMKEHAVMTLIFMFTSLLSLLVLIVVAVTLVIRHRQLKYRRNPFEQ</sequence>
<protein>
    <recommendedName>
        <fullName evidence="5">Ig-like domain-containing protein</fullName>
    </recommendedName>
</protein>
<gene>
    <name evidence="3" type="ORF">ACFQY8_00065</name>
</gene>
<organism evidence="3 4">
    <name type="scientific">Alloscardovia venturai</name>
    <dbReference type="NCBI Taxonomy" id="1769421"/>
    <lineage>
        <taxon>Bacteria</taxon>
        <taxon>Bacillati</taxon>
        <taxon>Actinomycetota</taxon>
        <taxon>Actinomycetes</taxon>
        <taxon>Bifidobacteriales</taxon>
        <taxon>Bifidobacteriaceae</taxon>
        <taxon>Alloscardovia</taxon>
    </lineage>
</organism>
<feature type="compositionally biased region" description="Polar residues" evidence="1">
    <location>
        <begin position="900"/>
        <end position="915"/>
    </location>
</feature>
<name>A0ABW2Y1L9_9BIFI</name>
<dbReference type="InterPro" id="IPR013783">
    <property type="entry name" value="Ig-like_fold"/>
</dbReference>
<keyword evidence="2" id="KW-1133">Transmembrane helix</keyword>
<evidence type="ECO:0000313" key="4">
    <source>
        <dbReference type="Proteomes" id="UP001597036"/>
    </source>
</evidence>
<proteinExistence type="predicted"/>
<comment type="caution">
    <text evidence="3">The sequence shown here is derived from an EMBL/GenBank/DDBJ whole genome shotgun (WGS) entry which is preliminary data.</text>
</comment>
<evidence type="ECO:0008006" key="5">
    <source>
        <dbReference type="Google" id="ProtNLM"/>
    </source>
</evidence>
<evidence type="ECO:0000256" key="2">
    <source>
        <dbReference type="SAM" id="Phobius"/>
    </source>
</evidence>